<evidence type="ECO:0000313" key="3">
    <source>
        <dbReference type="Proteomes" id="UP000672602"/>
    </source>
</evidence>
<evidence type="ECO:0000313" key="2">
    <source>
        <dbReference type="EMBL" id="MBP5856258.1"/>
    </source>
</evidence>
<feature type="region of interest" description="Disordered" evidence="1">
    <location>
        <begin position="81"/>
        <end position="107"/>
    </location>
</feature>
<accession>A0A8J7S062</accession>
<proteinExistence type="predicted"/>
<comment type="caution">
    <text evidence="2">The sequence shown here is derived from an EMBL/GenBank/DDBJ whole genome shotgun (WGS) entry which is preliminary data.</text>
</comment>
<feature type="compositionally biased region" description="Basic and acidic residues" evidence="1">
    <location>
        <begin position="96"/>
        <end position="107"/>
    </location>
</feature>
<gene>
    <name evidence="2" type="ORF">KAJ83_04500</name>
</gene>
<protein>
    <submittedName>
        <fullName evidence="2">Uncharacterized protein</fullName>
    </submittedName>
</protein>
<sequence length="107" mass="12485">MTDDTDNSRAPKQPADVIPDRNLKATIWRNEGEKGSYYATEFSRTYTDGEGNLRDASSFIATDLLRVSELARKAYDRTAELRREEFKEKRRAQAARRPERSRDQRSR</sequence>
<feature type="region of interest" description="Disordered" evidence="1">
    <location>
        <begin position="1"/>
        <end position="20"/>
    </location>
</feature>
<organism evidence="2 3">
    <name type="scientific">Marivibrio halodurans</name>
    <dbReference type="NCBI Taxonomy" id="2039722"/>
    <lineage>
        <taxon>Bacteria</taxon>
        <taxon>Pseudomonadati</taxon>
        <taxon>Pseudomonadota</taxon>
        <taxon>Alphaproteobacteria</taxon>
        <taxon>Rhodospirillales</taxon>
        <taxon>Rhodospirillaceae</taxon>
        <taxon>Marivibrio</taxon>
    </lineage>
</organism>
<name>A0A8J7S062_9PROT</name>
<dbReference type="EMBL" id="JAGMWN010000002">
    <property type="protein sequence ID" value="MBP5856258.1"/>
    <property type="molecule type" value="Genomic_DNA"/>
</dbReference>
<dbReference type="RefSeq" id="WP_210680853.1">
    <property type="nucleotide sequence ID" value="NZ_JAGMWN010000002.1"/>
</dbReference>
<dbReference type="AlphaFoldDB" id="A0A8J7S062"/>
<evidence type="ECO:0000256" key="1">
    <source>
        <dbReference type="SAM" id="MobiDB-lite"/>
    </source>
</evidence>
<reference evidence="2" key="1">
    <citation type="submission" date="2021-04" db="EMBL/GenBank/DDBJ databases">
        <authorList>
            <person name="Zhang D.-C."/>
        </authorList>
    </citation>
    <scope>NUCLEOTIDE SEQUENCE</scope>
    <source>
        <strain evidence="2">CGMCC 1.15697</strain>
    </source>
</reference>
<keyword evidence="3" id="KW-1185">Reference proteome</keyword>
<dbReference type="Proteomes" id="UP000672602">
    <property type="component" value="Unassembled WGS sequence"/>
</dbReference>